<keyword evidence="1" id="KW-0862">Zinc</keyword>
<dbReference type="SUPFAM" id="SSF57850">
    <property type="entry name" value="RING/U-box"/>
    <property type="match status" value="1"/>
</dbReference>
<gene>
    <name evidence="3" type="ORF">BJ875DRAFT_496034</name>
</gene>
<evidence type="ECO:0000313" key="4">
    <source>
        <dbReference type="Proteomes" id="UP000824998"/>
    </source>
</evidence>
<proteinExistence type="predicted"/>
<evidence type="ECO:0000256" key="1">
    <source>
        <dbReference type="PROSITE-ProRule" id="PRU00175"/>
    </source>
</evidence>
<evidence type="ECO:0000313" key="3">
    <source>
        <dbReference type="EMBL" id="KAG9234202.1"/>
    </source>
</evidence>
<organism evidence="3 4">
    <name type="scientific">Amylocarpus encephaloides</name>
    <dbReference type="NCBI Taxonomy" id="45428"/>
    <lineage>
        <taxon>Eukaryota</taxon>
        <taxon>Fungi</taxon>
        <taxon>Dikarya</taxon>
        <taxon>Ascomycota</taxon>
        <taxon>Pezizomycotina</taxon>
        <taxon>Leotiomycetes</taxon>
        <taxon>Helotiales</taxon>
        <taxon>Helotiales incertae sedis</taxon>
        <taxon>Amylocarpus</taxon>
    </lineage>
</organism>
<dbReference type="GO" id="GO:0008270">
    <property type="term" value="F:zinc ion binding"/>
    <property type="evidence" value="ECO:0007669"/>
    <property type="project" value="UniProtKB-KW"/>
</dbReference>
<keyword evidence="1" id="KW-0479">Metal-binding</keyword>
<feature type="domain" description="RING-type" evidence="2">
    <location>
        <begin position="185"/>
        <end position="240"/>
    </location>
</feature>
<keyword evidence="4" id="KW-1185">Reference proteome</keyword>
<dbReference type="InterPro" id="IPR001841">
    <property type="entry name" value="Znf_RING"/>
</dbReference>
<dbReference type="OrthoDB" id="8062037at2759"/>
<name>A0A9P7YIN1_9HELO</name>
<sequence>MSTRISEAIPDMTPLDIPPAALMRELFPGRCVEASIVHLLCLHGSHQDSMITHSEECLKHQATWNGFLCSTSKSHIEEFIICRNDRCPDRCEPVFERDSVRYQEMVKNIKIQVLSFEAKHPEIISSRKDAEELVRQDNMRQYHQDVTELRAKFGEKLHVLDLTIPKEKMLQTLVETVDDCEDRQCSACYEPLTEGQLDENGDSATIPNQGLPRRLPCGHEFHLTCLVNWFIGSSRCSVCRADDWEIVLFNGFDKPVRRRSPVSVDYDIHGSELQVGGYISLTAFRRADNYYRQRLRLNQFRPNNDRFGVSNNLEQLSSEELERFALPNAETRRVLAQTRNALREDLLSREDGFREDRRELMGERADVFMQHLAGGDTSGENGLGEDRREIMGVHIQQLVEGDTSGEEPDVPRGRLSAYGEGNLAPMTRDFTTIFLNEDDEDDEVSTIDEYQEDDDLDRIRTEILRMLSITQRTVNDIMEMLQNANGTLTLALRQQAFDEKQVAMTFLSAATDLVTTNYLTGEFNREFNFVAGLVNSLTLVLSTSPPVLLPILPE</sequence>
<dbReference type="Gene3D" id="3.30.40.10">
    <property type="entry name" value="Zinc/RING finger domain, C3HC4 (zinc finger)"/>
    <property type="match status" value="1"/>
</dbReference>
<dbReference type="InterPro" id="IPR013083">
    <property type="entry name" value="Znf_RING/FYVE/PHD"/>
</dbReference>
<dbReference type="AlphaFoldDB" id="A0A9P7YIN1"/>
<dbReference type="SMART" id="SM00184">
    <property type="entry name" value="RING"/>
    <property type="match status" value="1"/>
</dbReference>
<protein>
    <recommendedName>
        <fullName evidence="2">RING-type domain-containing protein</fullName>
    </recommendedName>
</protein>
<dbReference type="PROSITE" id="PS50089">
    <property type="entry name" value="ZF_RING_2"/>
    <property type="match status" value="1"/>
</dbReference>
<evidence type="ECO:0000259" key="2">
    <source>
        <dbReference type="PROSITE" id="PS50089"/>
    </source>
</evidence>
<accession>A0A9P7YIN1</accession>
<reference evidence="3" key="1">
    <citation type="journal article" date="2021" name="IMA Fungus">
        <title>Genomic characterization of three marine fungi, including Emericellopsis atlantica sp. nov. with signatures of a generalist lifestyle and marine biomass degradation.</title>
        <authorList>
            <person name="Hagestad O.C."/>
            <person name="Hou L."/>
            <person name="Andersen J.H."/>
            <person name="Hansen E.H."/>
            <person name="Altermark B."/>
            <person name="Li C."/>
            <person name="Kuhnert E."/>
            <person name="Cox R.J."/>
            <person name="Crous P.W."/>
            <person name="Spatafora J.W."/>
            <person name="Lail K."/>
            <person name="Amirebrahimi M."/>
            <person name="Lipzen A."/>
            <person name="Pangilinan J."/>
            <person name="Andreopoulos W."/>
            <person name="Hayes R.D."/>
            <person name="Ng V."/>
            <person name="Grigoriev I.V."/>
            <person name="Jackson S.A."/>
            <person name="Sutton T.D.S."/>
            <person name="Dobson A.D.W."/>
            <person name="Rama T."/>
        </authorList>
    </citation>
    <scope>NUCLEOTIDE SEQUENCE</scope>
    <source>
        <strain evidence="3">TRa018bII</strain>
    </source>
</reference>
<dbReference type="EMBL" id="MU251471">
    <property type="protein sequence ID" value="KAG9234202.1"/>
    <property type="molecule type" value="Genomic_DNA"/>
</dbReference>
<keyword evidence="1" id="KW-0863">Zinc-finger</keyword>
<dbReference type="Proteomes" id="UP000824998">
    <property type="component" value="Unassembled WGS sequence"/>
</dbReference>
<comment type="caution">
    <text evidence="3">The sequence shown here is derived from an EMBL/GenBank/DDBJ whole genome shotgun (WGS) entry which is preliminary data.</text>
</comment>